<keyword evidence="13" id="KW-0998">Cell outer membrane</keyword>
<keyword evidence="15" id="KW-1133">Transmembrane helix</keyword>
<dbReference type="GO" id="GO:0015159">
    <property type="term" value="F:polysaccharide transmembrane transporter activity"/>
    <property type="evidence" value="ECO:0007669"/>
    <property type="project" value="InterPro"/>
</dbReference>
<evidence type="ECO:0000256" key="9">
    <source>
        <dbReference type="ARBA" id="ARBA00023065"/>
    </source>
</evidence>
<keyword evidence="12" id="KW-0564">Palmitate</keyword>
<keyword evidence="14" id="KW-0449">Lipoprotein</keyword>
<dbReference type="AlphaFoldDB" id="A0A365P068"/>
<organism evidence="18 19">
    <name type="scientific">Flavobacterium tibetense</name>
    <dbReference type="NCBI Taxonomy" id="2233533"/>
    <lineage>
        <taxon>Bacteria</taxon>
        <taxon>Pseudomonadati</taxon>
        <taxon>Bacteroidota</taxon>
        <taxon>Flavobacteriia</taxon>
        <taxon>Flavobacteriales</taxon>
        <taxon>Flavobacteriaceae</taxon>
        <taxon>Flavobacterium</taxon>
    </lineage>
</organism>
<feature type="domain" description="Polysaccharide export protein N-terminal" evidence="16">
    <location>
        <begin position="41"/>
        <end position="137"/>
    </location>
</feature>
<keyword evidence="9" id="KW-0406">Ion transport</keyword>
<feature type="transmembrane region" description="Helical" evidence="15">
    <location>
        <begin position="236"/>
        <end position="254"/>
    </location>
</feature>
<evidence type="ECO:0000256" key="8">
    <source>
        <dbReference type="ARBA" id="ARBA00023047"/>
    </source>
</evidence>
<keyword evidence="7" id="KW-0732">Signal</keyword>
<keyword evidence="3" id="KW-0813">Transport</keyword>
<evidence type="ECO:0000256" key="15">
    <source>
        <dbReference type="SAM" id="Phobius"/>
    </source>
</evidence>
<comment type="subcellular location">
    <subcellularLocation>
        <location evidence="1">Cell outer membrane</location>
        <topology evidence="1">Multi-pass membrane protein</topology>
    </subcellularLocation>
</comment>
<dbReference type="EMBL" id="QLST01000011">
    <property type="protein sequence ID" value="RBA27877.1"/>
    <property type="molecule type" value="Genomic_DNA"/>
</dbReference>
<keyword evidence="11 15" id="KW-0472">Membrane</keyword>
<dbReference type="PANTHER" id="PTHR33619:SF3">
    <property type="entry name" value="POLYSACCHARIDE EXPORT PROTEIN GFCE-RELATED"/>
    <property type="match status" value="1"/>
</dbReference>
<dbReference type="Gene3D" id="3.10.560.10">
    <property type="entry name" value="Outer membrane lipoprotein wza domain like"/>
    <property type="match status" value="1"/>
</dbReference>
<evidence type="ECO:0000256" key="5">
    <source>
        <dbReference type="ARBA" id="ARBA00022597"/>
    </source>
</evidence>
<dbReference type="InterPro" id="IPR054765">
    <property type="entry name" value="SLBB_dom"/>
</dbReference>
<evidence type="ECO:0000256" key="3">
    <source>
        <dbReference type="ARBA" id="ARBA00022448"/>
    </source>
</evidence>
<keyword evidence="8" id="KW-0625">Polysaccharide transport</keyword>
<protein>
    <submittedName>
        <fullName evidence="18">Polysaccharide export protein</fullName>
    </submittedName>
</protein>
<sequence length="255" mass="28329">MIQYIKFLFLITAVSLLLVSCVAKENIVYLQQHTSSATARSYEPVLQADDVLFILVSSENPEIAAPYNLRSVTLQTESEEQVIQQRQQTYLIDKHGNIEFPILGTIALAGLNKTEAVYKMKTLLQEHVKDAVVTIRLLNFKVSVLGEVTKPGSYTVKSERITILEALSLAGDMTIYGKRDNIMLVREVNGVTTINRIDLTQGDFMNSPYYYLSQNDVLYVEPNKTKINASAVGPNLTLAISALSLIVTIIALTVK</sequence>
<dbReference type="OrthoDB" id="662756at2"/>
<accession>A0A365P068</accession>
<dbReference type="InterPro" id="IPR049712">
    <property type="entry name" value="Poly_export"/>
</dbReference>
<evidence type="ECO:0000256" key="10">
    <source>
        <dbReference type="ARBA" id="ARBA00023114"/>
    </source>
</evidence>
<evidence type="ECO:0000256" key="2">
    <source>
        <dbReference type="ARBA" id="ARBA00009450"/>
    </source>
</evidence>
<keyword evidence="6 15" id="KW-0812">Transmembrane</keyword>
<feature type="domain" description="SLBB" evidence="17">
    <location>
        <begin position="141"/>
        <end position="220"/>
    </location>
</feature>
<dbReference type="PANTHER" id="PTHR33619">
    <property type="entry name" value="POLYSACCHARIDE EXPORT PROTEIN GFCE-RELATED"/>
    <property type="match status" value="1"/>
</dbReference>
<keyword evidence="4" id="KW-1134">Transmembrane beta strand</keyword>
<dbReference type="PROSITE" id="PS51257">
    <property type="entry name" value="PROKAR_LIPOPROTEIN"/>
    <property type="match status" value="1"/>
</dbReference>
<evidence type="ECO:0000256" key="7">
    <source>
        <dbReference type="ARBA" id="ARBA00022729"/>
    </source>
</evidence>
<dbReference type="Proteomes" id="UP000253319">
    <property type="component" value="Unassembled WGS sequence"/>
</dbReference>
<reference evidence="18 19" key="1">
    <citation type="submission" date="2018-06" db="EMBL/GenBank/DDBJ databases">
        <title>Flavobacterium tibetense sp. nov., isolated from a wetland YonghuCo on Tibetan Plateau.</title>
        <authorList>
            <person name="Xing P."/>
            <person name="Phurbu D."/>
            <person name="Lu H."/>
        </authorList>
    </citation>
    <scope>NUCLEOTIDE SEQUENCE [LARGE SCALE GENOMIC DNA]</scope>
    <source>
        <strain evidence="18 19">YH5</strain>
    </source>
</reference>
<evidence type="ECO:0000313" key="19">
    <source>
        <dbReference type="Proteomes" id="UP000253319"/>
    </source>
</evidence>
<evidence type="ECO:0000259" key="17">
    <source>
        <dbReference type="Pfam" id="PF22461"/>
    </source>
</evidence>
<gene>
    <name evidence="18" type="ORF">DPN68_09285</name>
</gene>
<comment type="caution">
    <text evidence="18">The sequence shown here is derived from an EMBL/GenBank/DDBJ whole genome shotgun (WGS) entry which is preliminary data.</text>
</comment>
<evidence type="ECO:0000256" key="13">
    <source>
        <dbReference type="ARBA" id="ARBA00023237"/>
    </source>
</evidence>
<evidence type="ECO:0000256" key="4">
    <source>
        <dbReference type="ARBA" id="ARBA00022452"/>
    </source>
</evidence>
<keyword evidence="10" id="KW-0626">Porin</keyword>
<evidence type="ECO:0000256" key="1">
    <source>
        <dbReference type="ARBA" id="ARBA00004571"/>
    </source>
</evidence>
<evidence type="ECO:0000256" key="14">
    <source>
        <dbReference type="ARBA" id="ARBA00023288"/>
    </source>
</evidence>
<dbReference type="Pfam" id="PF02563">
    <property type="entry name" value="Poly_export"/>
    <property type="match status" value="1"/>
</dbReference>
<comment type="similarity">
    <text evidence="2">Belongs to the BexD/CtrA/VexA family.</text>
</comment>
<keyword evidence="5" id="KW-0762">Sugar transport</keyword>
<name>A0A365P068_9FLAO</name>
<evidence type="ECO:0000259" key="16">
    <source>
        <dbReference type="Pfam" id="PF02563"/>
    </source>
</evidence>
<dbReference type="InterPro" id="IPR003715">
    <property type="entry name" value="Poly_export_N"/>
</dbReference>
<evidence type="ECO:0000256" key="6">
    <source>
        <dbReference type="ARBA" id="ARBA00022692"/>
    </source>
</evidence>
<evidence type="ECO:0000256" key="11">
    <source>
        <dbReference type="ARBA" id="ARBA00023136"/>
    </source>
</evidence>
<keyword evidence="19" id="KW-1185">Reference proteome</keyword>
<dbReference type="Pfam" id="PF22461">
    <property type="entry name" value="SLBB_2"/>
    <property type="match status" value="1"/>
</dbReference>
<evidence type="ECO:0000256" key="12">
    <source>
        <dbReference type="ARBA" id="ARBA00023139"/>
    </source>
</evidence>
<evidence type="ECO:0000313" key="18">
    <source>
        <dbReference type="EMBL" id="RBA27877.1"/>
    </source>
</evidence>
<proteinExistence type="inferred from homology"/>